<dbReference type="OMA" id="WRHAKPR"/>
<dbReference type="InterPro" id="IPR011992">
    <property type="entry name" value="EF-hand-dom_pair"/>
</dbReference>
<accession>T0RJV4</accession>
<dbReference type="Gene3D" id="1.10.238.10">
    <property type="entry name" value="EF-hand"/>
    <property type="match status" value="1"/>
</dbReference>
<dbReference type="GeneID" id="19950566"/>
<evidence type="ECO:0000313" key="4">
    <source>
        <dbReference type="Proteomes" id="UP000030762"/>
    </source>
</evidence>
<evidence type="ECO:0000313" key="3">
    <source>
        <dbReference type="EMBL" id="EQC32513.1"/>
    </source>
</evidence>
<dbReference type="CDD" id="cd00051">
    <property type="entry name" value="EFh"/>
    <property type="match status" value="1"/>
</dbReference>
<dbReference type="InterPro" id="IPR002048">
    <property type="entry name" value="EF_hand_dom"/>
</dbReference>
<dbReference type="PROSITE" id="PS00018">
    <property type="entry name" value="EF_HAND_1"/>
    <property type="match status" value="2"/>
</dbReference>
<keyword evidence="4" id="KW-1185">Reference proteome</keyword>
<reference evidence="3 4" key="1">
    <citation type="submission" date="2012-04" db="EMBL/GenBank/DDBJ databases">
        <title>The Genome Sequence of Saprolegnia declina VS20.</title>
        <authorList>
            <consortium name="The Broad Institute Genome Sequencing Platform"/>
            <person name="Russ C."/>
            <person name="Nusbaum C."/>
            <person name="Tyler B."/>
            <person name="van West P."/>
            <person name="Dieguez-Uribeondo J."/>
            <person name="de Bruijn I."/>
            <person name="Tripathy S."/>
            <person name="Jiang R."/>
            <person name="Young S.K."/>
            <person name="Zeng Q."/>
            <person name="Gargeya S."/>
            <person name="Fitzgerald M."/>
            <person name="Haas B."/>
            <person name="Abouelleil A."/>
            <person name="Alvarado L."/>
            <person name="Arachchi H.M."/>
            <person name="Berlin A."/>
            <person name="Chapman S.B."/>
            <person name="Goldberg J."/>
            <person name="Griggs A."/>
            <person name="Gujja S."/>
            <person name="Hansen M."/>
            <person name="Howarth C."/>
            <person name="Imamovic A."/>
            <person name="Larimer J."/>
            <person name="McCowen C."/>
            <person name="Montmayeur A."/>
            <person name="Murphy C."/>
            <person name="Neiman D."/>
            <person name="Pearson M."/>
            <person name="Priest M."/>
            <person name="Roberts A."/>
            <person name="Saif S."/>
            <person name="Shea T."/>
            <person name="Sisk P."/>
            <person name="Sykes S."/>
            <person name="Wortman J."/>
            <person name="Nusbaum C."/>
            <person name="Birren B."/>
        </authorList>
    </citation>
    <scope>NUCLEOTIDE SEQUENCE [LARGE SCALE GENOMIC DNA]</scope>
    <source>
        <strain evidence="3 4">VS20</strain>
    </source>
</reference>
<sequence>MAVRPLQAPDVRRVRVAMASDDDAQLWWRHAKPRAHRPPRTTTLALARELALDEERDWMKKHKKARKFEFTAAEKRILRQWFDVLDTDQSGSVSTEELEDTLLTLGLASTADETQAIVTAIDTDGSGSVDFGEFVRALMPQPAEKDALLNNAAKRDKSFLGLKKSMEAQVKGLLDAKTHVSIERRKFLVNTITSRKCEDIDVAVHHALCAKKALGPHRPSLNTLRLDGLHDVFRRSAAATRAKTDAMRARQLPTINADETQSEVARRLHAQANARAVSEQGLHTALPAIAPPARATSEQAML</sequence>
<evidence type="ECO:0000256" key="1">
    <source>
        <dbReference type="ARBA" id="ARBA00022837"/>
    </source>
</evidence>
<dbReference type="PROSITE" id="PS50222">
    <property type="entry name" value="EF_HAND_2"/>
    <property type="match status" value="2"/>
</dbReference>
<dbReference type="OrthoDB" id="418595at2759"/>
<dbReference type="Pfam" id="PF13499">
    <property type="entry name" value="EF-hand_7"/>
    <property type="match status" value="1"/>
</dbReference>
<keyword evidence="1" id="KW-0106">Calcium</keyword>
<dbReference type="GO" id="GO:0005509">
    <property type="term" value="F:calcium ion binding"/>
    <property type="evidence" value="ECO:0007669"/>
    <property type="project" value="InterPro"/>
</dbReference>
<protein>
    <recommendedName>
        <fullName evidence="2">EF-hand domain-containing protein</fullName>
    </recommendedName>
</protein>
<dbReference type="VEuPathDB" id="FungiDB:SDRG_09839"/>
<dbReference type="STRING" id="1156394.T0RJV4"/>
<dbReference type="AlphaFoldDB" id="T0RJV4"/>
<feature type="domain" description="EF-hand" evidence="2">
    <location>
        <begin position="109"/>
        <end position="144"/>
    </location>
</feature>
<dbReference type="InterPro" id="IPR018247">
    <property type="entry name" value="EF_Hand_1_Ca_BS"/>
</dbReference>
<dbReference type="eggNOG" id="KOG0027">
    <property type="taxonomic scope" value="Eukaryota"/>
</dbReference>
<dbReference type="RefSeq" id="XP_008614014.1">
    <property type="nucleotide sequence ID" value="XM_008615792.1"/>
</dbReference>
<feature type="domain" description="EF-hand" evidence="2">
    <location>
        <begin position="73"/>
        <end position="108"/>
    </location>
</feature>
<dbReference type="SUPFAM" id="SSF47473">
    <property type="entry name" value="EF-hand"/>
    <property type="match status" value="1"/>
</dbReference>
<name>T0RJV4_SAPDV</name>
<gene>
    <name evidence="3" type="ORF">SDRG_09839</name>
</gene>
<dbReference type="SMART" id="SM00054">
    <property type="entry name" value="EFh"/>
    <property type="match status" value="2"/>
</dbReference>
<evidence type="ECO:0000259" key="2">
    <source>
        <dbReference type="PROSITE" id="PS50222"/>
    </source>
</evidence>
<proteinExistence type="predicted"/>
<dbReference type="EMBL" id="JH767163">
    <property type="protein sequence ID" value="EQC32513.1"/>
    <property type="molecule type" value="Genomic_DNA"/>
</dbReference>
<dbReference type="Proteomes" id="UP000030762">
    <property type="component" value="Unassembled WGS sequence"/>
</dbReference>
<organism evidence="3 4">
    <name type="scientific">Saprolegnia diclina (strain VS20)</name>
    <dbReference type="NCBI Taxonomy" id="1156394"/>
    <lineage>
        <taxon>Eukaryota</taxon>
        <taxon>Sar</taxon>
        <taxon>Stramenopiles</taxon>
        <taxon>Oomycota</taxon>
        <taxon>Saprolegniomycetes</taxon>
        <taxon>Saprolegniales</taxon>
        <taxon>Saprolegniaceae</taxon>
        <taxon>Saprolegnia</taxon>
    </lineage>
</organism>
<dbReference type="InParanoid" id="T0RJV4"/>